<dbReference type="PANTHER" id="PTHR30589:SF0">
    <property type="entry name" value="PHOSPHATIDYLGLYCEROL--PROLIPOPROTEIN DIACYLGLYCERYL TRANSFERASE"/>
    <property type="match status" value="1"/>
</dbReference>
<keyword evidence="2 7" id="KW-1003">Cell membrane</keyword>
<evidence type="ECO:0000313" key="9">
    <source>
        <dbReference type="Proteomes" id="UP000011704"/>
    </source>
</evidence>
<name>M1YZZ8_NITG3</name>
<organism evidence="8 9">
    <name type="scientific">Nitrospina gracilis (strain 3/211)</name>
    <dbReference type="NCBI Taxonomy" id="1266370"/>
    <lineage>
        <taxon>Bacteria</taxon>
        <taxon>Pseudomonadati</taxon>
        <taxon>Nitrospinota/Tectimicrobiota group</taxon>
        <taxon>Nitrospinota</taxon>
        <taxon>Nitrospinia</taxon>
        <taxon>Nitrospinales</taxon>
        <taxon>Nitrospinaceae</taxon>
        <taxon>Nitrospina</taxon>
    </lineage>
</organism>
<dbReference type="Pfam" id="PF01790">
    <property type="entry name" value="LGT"/>
    <property type="match status" value="1"/>
</dbReference>
<dbReference type="InterPro" id="IPR001640">
    <property type="entry name" value="Lgt"/>
</dbReference>
<feature type="transmembrane region" description="Helical" evidence="7">
    <location>
        <begin position="226"/>
        <end position="246"/>
    </location>
</feature>
<dbReference type="Proteomes" id="UP000011704">
    <property type="component" value="Unassembled WGS sequence"/>
</dbReference>
<evidence type="ECO:0000256" key="6">
    <source>
        <dbReference type="ARBA" id="ARBA00023136"/>
    </source>
</evidence>
<keyword evidence="8" id="KW-0328">Glycosyltransferase</keyword>
<dbReference type="NCBIfam" id="TIGR00544">
    <property type="entry name" value="lgt"/>
    <property type="match status" value="1"/>
</dbReference>
<dbReference type="EC" id="2.5.1.145" evidence="7"/>
<keyword evidence="4 7" id="KW-0812">Transmembrane</keyword>
<accession>M1YZZ8</accession>
<keyword evidence="5 7" id="KW-1133">Transmembrane helix</keyword>
<dbReference type="InParanoid" id="M1YZZ8"/>
<comment type="catalytic activity">
    <reaction evidence="7">
        <text>L-cysteinyl-[prolipoprotein] + a 1,2-diacyl-sn-glycero-3-phospho-(1'-sn-glycerol) = an S-1,2-diacyl-sn-glyceryl-L-cysteinyl-[prolipoprotein] + sn-glycerol 1-phosphate + H(+)</text>
        <dbReference type="Rhea" id="RHEA:56712"/>
        <dbReference type="Rhea" id="RHEA-COMP:14679"/>
        <dbReference type="Rhea" id="RHEA-COMP:14680"/>
        <dbReference type="ChEBI" id="CHEBI:15378"/>
        <dbReference type="ChEBI" id="CHEBI:29950"/>
        <dbReference type="ChEBI" id="CHEBI:57685"/>
        <dbReference type="ChEBI" id="CHEBI:64716"/>
        <dbReference type="ChEBI" id="CHEBI:140658"/>
        <dbReference type="EC" id="2.5.1.145"/>
    </reaction>
</comment>
<feature type="transmembrane region" description="Helical" evidence="7">
    <location>
        <begin position="45"/>
        <end position="67"/>
    </location>
</feature>
<dbReference type="EMBL" id="CAQJ01000068">
    <property type="protein sequence ID" value="CCQ91302.1"/>
    <property type="molecule type" value="Genomic_DNA"/>
</dbReference>
<feature type="transmembrane region" description="Helical" evidence="7">
    <location>
        <begin position="163"/>
        <end position="185"/>
    </location>
</feature>
<dbReference type="UniPathway" id="UPA00664"/>
<feature type="binding site" evidence="7">
    <location>
        <position position="130"/>
    </location>
    <ligand>
        <name>a 1,2-diacyl-sn-glycero-3-phospho-(1'-sn-glycerol)</name>
        <dbReference type="ChEBI" id="CHEBI:64716"/>
    </ligand>
</feature>
<dbReference type="GO" id="GO:0042158">
    <property type="term" value="P:lipoprotein biosynthetic process"/>
    <property type="evidence" value="ECO:0007669"/>
    <property type="project" value="UniProtKB-UniRule"/>
</dbReference>
<evidence type="ECO:0000256" key="2">
    <source>
        <dbReference type="ARBA" id="ARBA00022475"/>
    </source>
</evidence>
<feature type="transmembrane region" description="Helical" evidence="7">
    <location>
        <begin position="197"/>
        <end position="214"/>
    </location>
</feature>
<keyword evidence="6 7" id="KW-0472">Membrane</keyword>
<feature type="transmembrane region" description="Helical" evidence="7">
    <location>
        <begin position="87"/>
        <end position="105"/>
    </location>
</feature>
<evidence type="ECO:0000313" key="8">
    <source>
        <dbReference type="EMBL" id="CCQ91302.1"/>
    </source>
</evidence>
<dbReference type="GO" id="GO:0008961">
    <property type="term" value="F:phosphatidylglycerol-prolipoprotein diacylglyceryl transferase activity"/>
    <property type="evidence" value="ECO:0007669"/>
    <property type="project" value="UniProtKB-UniRule"/>
</dbReference>
<dbReference type="OrthoDB" id="871140at2"/>
<dbReference type="AlphaFoldDB" id="M1YZZ8"/>
<proteinExistence type="inferred from homology"/>
<keyword evidence="3 7" id="KW-0808">Transferase</keyword>
<feature type="transmembrane region" description="Helical" evidence="7">
    <location>
        <begin position="117"/>
        <end position="143"/>
    </location>
</feature>
<keyword evidence="8" id="KW-0449">Lipoprotein</keyword>
<evidence type="ECO:0000256" key="5">
    <source>
        <dbReference type="ARBA" id="ARBA00022989"/>
    </source>
</evidence>
<evidence type="ECO:0000256" key="1">
    <source>
        <dbReference type="ARBA" id="ARBA00007150"/>
    </source>
</evidence>
<comment type="function">
    <text evidence="7">Catalyzes the transfer of the diacylglyceryl group from phosphatidylglycerol to the sulfhydryl group of the N-terminal cysteine of a prolipoprotein, the first step in the formation of mature lipoproteins.</text>
</comment>
<dbReference type="HAMAP" id="MF_01147">
    <property type="entry name" value="Lgt"/>
    <property type="match status" value="1"/>
</dbReference>
<reference evidence="8 9" key="1">
    <citation type="journal article" date="2013" name="Front. Microbiol.">
        <title>The genome of Nitrospina gracilis illuminates the metabolism and evolution of the major marine nitrite oxidizer.</title>
        <authorList>
            <person name="Luecker S."/>
            <person name="Nowka B."/>
            <person name="Rattei T."/>
            <person name="Spieck E."/>
            <person name="and Daims H."/>
        </authorList>
    </citation>
    <scope>NUCLEOTIDE SEQUENCE [LARGE SCALE GENOMIC DNA]</scope>
    <source>
        <strain evidence="8 9">3/211</strain>
    </source>
</reference>
<dbReference type="FunCoup" id="M1YZZ8">
    <property type="interactions" value="290"/>
</dbReference>
<evidence type="ECO:0000256" key="7">
    <source>
        <dbReference type="HAMAP-Rule" id="MF_01147"/>
    </source>
</evidence>
<dbReference type="STRING" id="1266370.NITGR_610060"/>
<keyword evidence="9" id="KW-1185">Reference proteome</keyword>
<comment type="caution">
    <text evidence="8">The sequence shown here is derived from an EMBL/GenBank/DDBJ whole genome shotgun (WGS) entry which is preliminary data.</text>
</comment>
<dbReference type="HOGENOM" id="CLU_013386_1_2_0"/>
<dbReference type="GO" id="GO:0005886">
    <property type="term" value="C:plasma membrane"/>
    <property type="evidence" value="ECO:0007669"/>
    <property type="project" value="UniProtKB-SubCell"/>
</dbReference>
<evidence type="ECO:0000256" key="4">
    <source>
        <dbReference type="ARBA" id="ARBA00022692"/>
    </source>
</evidence>
<dbReference type="PANTHER" id="PTHR30589">
    <property type="entry name" value="PROLIPOPROTEIN DIACYLGLYCERYL TRANSFERASE"/>
    <property type="match status" value="1"/>
</dbReference>
<sequence length="257" mass="29016">MHPILLEFGILKIFTYGLLVATGFFVGIVLAARQGQKEGLDSARILDLCFYLLIASILGGRLLYVIVEYRYFVSNPLEMLKFWKGGLVYYGGLMAAVATGWYFMRKFDLPFWKTADVLAPSIAIGQAIGRWGCFFAGCCYGVRTDAPWAITFTNLDSLAPLNVPLHPTQIYLSLNALVIFFVLLWVQKKKRFDGQVLLTYGILYSIGRFIIEFYRGDDRGYAVPEMLSTSQFIGIFIFGLSMVLWARRKRTEAAKAS</sequence>
<comment type="pathway">
    <text evidence="7">Protein modification; lipoprotein biosynthesis (diacylglyceryl transfer).</text>
</comment>
<gene>
    <name evidence="7 8" type="primary">lgt</name>
    <name evidence="8" type="ORF">NITGR_610060</name>
</gene>
<feature type="transmembrane region" description="Helical" evidence="7">
    <location>
        <begin position="13"/>
        <end position="33"/>
    </location>
</feature>
<dbReference type="RefSeq" id="WP_005009815.1">
    <property type="nucleotide sequence ID" value="NZ_HG422173.1"/>
</dbReference>
<evidence type="ECO:0000256" key="3">
    <source>
        <dbReference type="ARBA" id="ARBA00022679"/>
    </source>
</evidence>
<protein>
    <recommendedName>
        <fullName evidence="7">Phosphatidylglycerol--prolipoprotein diacylglyceryl transferase</fullName>
        <ecNumber evidence="7">2.5.1.145</ecNumber>
    </recommendedName>
</protein>
<comment type="subcellular location">
    <subcellularLocation>
        <location evidence="7">Cell membrane</location>
        <topology evidence="7">Multi-pass membrane protein</topology>
    </subcellularLocation>
</comment>
<comment type="similarity">
    <text evidence="1 7">Belongs to the Lgt family.</text>
</comment>